<name>A0A1Y5SYS2_9RHOB</name>
<keyword evidence="4" id="KW-0804">Transcription</keyword>
<keyword evidence="7" id="KW-1185">Reference proteome</keyword>
<accession>A0A1Y5SYS2</accession>
<dbReference type="Pfam" id="PF13693">
    <property type="entry name" value="HTH_35"/>
    <property type="match status" value="1"/>
</dbReference>
<dbReference type="Proteomes" id="UP000193409">
    <property type="component" value="Unassembled WGS sequence"/>
</dbReference>
<keyword evidence="2" id="KW-0805">Transcription regulation</keyword>
<evidence type="ECO:0000259" key="5">
    <source>
        <dbReference type="Pfam" id="PF13693"/>
    </source>
</evidence>
<dbReference type="AlphaFoldDB" id="A0A1Y5SYS2"/>
<reference evidence="6 7" key="1">
    <citation type="submission" date="2017-03" db="EMBL/GenBank/DDBJ databases">
        <authorList>
            <person name="Afonso C.L."/>
            <person name="Miller P.J."/>
            <person name="Scott M.A."/>
            <person name="Spackman E."/>
            <person name="Goraichik I."/>
            <person name="Dimitrov K.M."/>
            <person name="Suarez D.L."/>
            <person name="Swayne D.E."/>
        </authorList>
    </citation>
    <scope>NUCLEOTIDE SEQUENCE [LARGE SCALE GENOMIC DNA]</scope>
    <source>
        <strain evidence="6 7">CECT 7680</strain>
    </source>
</reference>
<feature type="domain" description="Ner winged helix-turn-helix DNA-binding" evidence="5">
    <location>
        <begin position="14"/>
        <end position="79"/>
    </location>
</feature>
<evidence type="ECO:0000313" key="6">
    <source>
        <dbReference type="EMBL" id="SLN48168.1"/>
    </source>
</evidence>
<protein>
    <submittedName>
        <fullName evidence="6">DNA-binding transcriptional regulator Nlp</fullName>
    </submittedName>
</protein>
<evidence type="ECO:0000256" key="2">
    <source>
        <dbReference type="ARBA" id="ARBA00023015"/>
    </source>
</evidence>
<gene>
    <name evidence="6" type="ORF">PSA7680_02481</name>
</gene>
<proteinExistence type="inferred from homology"/>
<dbReference type="Gene3D" id="1.10.260.40">
    <property type="entry name" value="lambda repressor-like DNA-binding domains"/>
    <property type="match status" value="1"/>
</dbReference>
<evidence type="ECO:0000256" key="1">
    <source>
        <dbReference type="ARBA" id="ARBA00006157"/>
    </source>
</evidence>
<sequence length="106" mass="12120">MAKPARIARKARGWHPEEIKAAIRMKGSSMAELSRQHGYGVSAVRQVLRRPWPAIERLVADHLGVEPQEIWPDRYGEDGLPNRLLFGRVKFNPERTHCQRKKAAGE</sequence>
<evidence type="ECO:0000256" key="4">
    <source>
        <dbReference type="ARBA" id="ARBA00023163"/>
    </source>
</evidence>
<organism evidence="6 7">
    <name type="scientific">Pseudoruegeria aquimaris</name>
    <dbReference type="NCBI Taxonomy" id="393663"/>
    <lineage>
        <taxon>Bacteria</taxon>
        <taxon>Pseudomonadati</taxon>
        <taxon>Pseudomonadota</taxon>
        <taxon>Alphaproteobacteria</taxon>
        <taxon>Rhodobacterales</taxon>
        <taxon>Roseobacteraceae</taxon>
        <taxon>Pseudoruegeria</taxon>
    </lineage>
</organism>
<keyword evidence="3 6" id="KW-0238">DNA-binding</keyword>
<evidence type="ECO:0000256" key="3">
    <source>
        <dbReference type="ARBA" id="ARBA00023125"/>
    </source>
</evidence>
<dbReference type="InterPro" id="IPR038722">
    <property type="entry name" value="Ner_HTH_dom"/>
</dbReference>
<comment type="similarity">
    <text evidence="1">Belongs to the ner transcriptional regulatory family.</text>
</comment>
<evidence type="ECO:0000313" key="7">
    <source>
        <dbReference type="Proteomes" id="UP000193409"/>
    </source>
</evidence>
<dbReference type="InterPro" id="IPR010982">
    <property type="entry name" value="Lambda_DNA-bd_dom_sf"/>
</dbReference>
<dbReference type="RefSeq" id="WP_085869081.1">
    <property type="nucleotide sequence ID" value="NZ_FWFQ01000017.1"/>
</dbReference>
<dbReference type="OrthoDB" id="5405994at2"/>
<dbReference type="SUPFAM" id="SSF47413">
    <property type="entry name" value="lambda repressor-like DNA-binding domains"/>
    <property type="match status" value="1"/>
</dbReference>
<dbReference type="GO" id="GO:0003677">
    <property type="term" value="F:DNA binding"/>
    <property type="evidence" value="ECO:0007669"/>
    <property type="project" value="UniProtKB-KW"/>
</dbReference>
<dbReference type="EMBL" id="FWFQ01000017">
    <property type="protein sequence ID" value="SLN48168.1"/>
    <property type="molecule type" value="Genomic_DNA"/>
</dbReference>